<protein>
    <recommendedName>
        <fullName evidence="3">Beta-L-arabinofuranosidase (Glycosyl hydrolase family 127)</fullName>
    </recommendedName>
</protein>
<dbReference type="InterPro" id="IPR008928">
    <property type="entry name" value="6-hairpin_glycosidase_sf"/>
</dbReference>
<dbReference type="OrthoDB" id="2631847at2"/>
<sequence>MVEHGKLGKTGNLGKAVDYRELAALAINHYEQMLDPDYHYLPYFFAKIGSDESFAWHSEWDFGDAVGRFLDASILCGEIIGKRIGREAEEHMKEALRWMQSDSDGLFYRMSNEWGVPAGANMFDQRSVFLGLLSWHKFDQDVEALVRMERMLKGMRAIAVERDDYICYPFETYVPGMKVPEQIYTEHGFIVEPTHYGGGVFILPLAIYYERTGDPLAEEMLEKLTNFVVYHSKVFAEDGSFWSQGRYPDDGHFHSKMGAVAGILRYANLKQERTLIDWCQKVYNWACSMGSTYGWFPEGTGLNGEEPVDEKYRWLPGVIQHSETCCTTDMIHAAIYLAKNGNAACWDDADRFANTLVASQVRDISWAKTVTDKEDTKTRTYRDVPERYRGGFTGRMNPNDFSNAGKVDTMACCCAAGGRGLHLVWDNATTWEGDRLYVNIWLNKTSEDVRMEYGVPEEGVLCVTPLRAGDIWIRLPGWLTADEVKCRAPRGLAASVKENYLVVQGLSAGETVALTFAPKLVWRNESVAGKPYEGAWIGNRLFDVKPHGVMPMYKALVIEPEEEL</sequence>
<dbReference type="GO" id="GO:0005975">
    <property type="term" value="P:carbohydrate metabolic process"/>
    <property type="evidence" value="ECO:0007669"/>
    <property type="project" value="InterPro"/>
</dbReference>
<dbReference type="Gene3D" id="1.50.10.20">
    <property type="match status" value="1"/>
</dbReference>
<organism evidence="1 2">
    <name type="scientific">Paenibacillus taihuensis</name>
    <dbReference type="NCBI Taxonomy" id="1156355"/>
    <lineage>
        <taxon>Bacteria</taxon>
        <taxon>Bacillati</taxon>
        <taxon>Bacillota</taxon>
        <taxon>Bacilli</taxon>
        <taxon>Bacillales</taxon>
        <taxon>Paenibacillaceae</taxon>
        <taxon>Paenibacillus</taxon>
    </lineage>
</organism>
<comment type="caution">
    <text evidence="1">The sequence shown here is derived from an EMBL/GenBank/DDBJ whole genome shotgun (WGS) entry which is preliminary data.</text>
</comment>
<evidence type="ECO:0000313" key="1">
    <source>
        <dbReference type="EMBL" id="REE66976.1"/>
    </source>
</evidence>
<dbReference type="Proteomes" id="UP000256304">
    <property type="component" value="Unassembled WGS sequence"/>
</dbReference>
<keyword evidence="2" id="KW-1185">Reference proteome</keyword>
<dbReference type="RefSeq" id="WP_116192084.1">
    <property type="nucleotide sequence ID" value="NZ_QTTN01000046.1"/>
</dbReference>
<dbReference type="AlphaFoldDB" id="A0A3D9R073"/>
<dbReference type="EMBL" id="QTTN01000046">
    <property type="protein sequence ID" value="REE66976.1"/>
    <property type="molecule type" value="Genomic_DNA"/>
</dbReference>
<dbReference type="SUPFAM" id="SSF48208">
    <property type="entry name" value="Six-hairpin glycosidases"/>
    <property type="match status" value="1"/>
</dbReference>
<evidence type="ECO:0008006" key="3">
    <source>
        <dbReference type="Google" id="ProtNLM"/>
    </source>
</evidence>
<evidence type="ECO:0000313" key="2">
    <source>
        <dbReference type="Proteomes" id="UP000256304"/>
    </source>
</evidence>
<proteinExistence type="predicted"/>
<reference evidence="1 2" key="1">
    <citation type="submission" date="2018-08" db="EMBL/GenBank/DDBJ databases">
        <title>Genomic Encyclopedia of Type Strains, Phase III (KMG-III): the genomes of soil and plant-associated and newly described type strains.</title>
        <authorList>
            <person name="Whitman W."/>
        </authorList>
    </citation>
    <scope>NUCLEOTIDE SEQUENCE [LARGE SCALE GENOMIC DNA]</scope>
    <source>
        <strain evidence="1 2">CGMCC 1.10966</strain>
    </source>
</reference>
<name>A0A3D9R073_9BACL</name>
<accession>A0A3D9R073</accession>
<gene>
    <name evidence="1" type="ORF">A8990_14628</name>
</gene>